<reference evidence="3" key="1">
    <citation type="submission" date="2014-05" db="EMBL/GenBank/DDBJ databases">
        <title>The transcriptome of the halophilic microalga Tetraselmis sp. GSL018 isolated from the Great Salt Lake, Utah.</title>
        <authorList>
            <person name="Jinkerson R.E."/>
            <person name="D'Adamo S."/>
            <person name="Posewitz M.C."/>
        </authorList>
    </citation>
    <scope>NUCLEOTIDE SEQUENCE</scope>
    <source>
        <strain evidence="3">GSL018</strain>
    </source>
</reference>
<dbReference type="CDD" id="cd04645">
    <property type="entry name" value="LbH_gamma_CA_like"/>
    <property type="match status" value="1"/>
</dbReference>
<comment type="subcellular location">
    <subcellularLocation>
        <location evidence="2">Mitochondrion membrane</location>
        <topology evidence="2">Peripheral membrane protein</topology>
        <orientation evidence="2">Matrix side</orientation>
    </subcellularLocation>
</comment>
<dbReference type="GO" id="GO:0031966">
    <property type="term" value="C:mitochondrial membrane"/>
    <property type="evidence" value="ECO:0007669"/>
    <property type="project" value="UniProtKB-SubCell"/>
</dbReference>
<dbReference type="InterPro" id="IPR050484">
    <property type="entry name" value="Transf_Hexapept/Carb_Anhydrase"/>
</dbReference>
<organism evidence="3">
    <name type="scientific">Tetraselmis sp. GSL018</name>
    <dbReference type="NCBI Taxonomy" id="582737"/>
    <lineage>
        <taxon>Eukaryota</taxon>
        <taxon>Viridiplantae</taxon>
        <taxon>Chlorophyta</taxon>
        <taxon>core chlorophytes</taxon>
        <taxon>Chlorodendrophyceae</taxon>
        <taxon>Chlorodendrales</taxon>
        <taxon>Chlorodendraceae</taxon>
        <taxon>Tetraselmis</taxon>
    </lineage>
</organism>
<dbReference type="SUPFAM" id="SSF51161">
    <property type="entry name" value="Trimeric LpxA-like enzymes"/>
    <property type="match status" value="1"/>
</dbReference>
<protein>
    <submittedName>
        <fullName evidence="3">Gamma carbonic anhydrase</fullName>
    </submittedName>
</protein>
<dbReference type="PANTHER" id="PTHR13061">
    <property type="entry name" value="DYNACTIN SUBUNIT P25"/>
    <property type="match status" value="1"/>
</dbReference>
<evidence type="ECO:0000256" key="1">
    <source>
        <dbReference type="ARBA" id="ARBA00023595"/>
    </source>
</evidence>
<sequence length="239" mass="25426">MLRHASRSFGRLLSQTPRSFYLSVPAATGCFHSSAQALTPLHVEEETYCRQRKMLVLEDKYPTAAPDSWVAANAVVVGDVDLQDGVSVWYGSVIRGDLASVTIGPFANIGERTSVTTASASPAGGTGDAKIGAYVSIGAGCSLRSCHIGSETVVEDKCVIMEGAKVGSHCILGAGSVVPPGRTIPDFQMWSGNPARFVREVSKDEVEAIVTRSESKQHLAGEHSFEWLPVGNVYLDKGK</sequence>
<dbReference type="InterPro" id="IPR047324">
    <property type="entry name" value="LbH_gamma_CA-like"/>
</dbReference>
<dbReference type="PANTHER" id="PTHR13061:SF29">
    <property type="entry name" value="GAMMA CARBONIC ANHYDRASE-LIKE 1, MITOCHONDRIAL-RELATED"/>
    <property type="match status" value="1"/>
</dbReference>
<proteinExistence type="inferred from homology"/>
<evidence type="ECO:0000313" key="3">
    <source>
        <dbReference type="EMBL" id="JAC76880.1"/>
    </source>
</evidence>
<dbReference type="PROSITE" id="PS51257">
    <property type="entry name" value="PROKAR_LIPOPROTEIN"/>
    <property type="match status" value="1"/>
</dbReference>
<dbReference type="Pfam" id="PF21711">
    <property type="entry name" value="DCTN5"/>
    <property type="match status" value="1"/>
</dbReference>
<dbReference type="InterPro" id="IPR011004">
    <property type="entry name" value="Trimer_LpxA-like_sf"/>
</dbReference>
<dbReference type="AlphaFoldDB" id="A0A061S1S6"/>
<evidence type="ECO:0000256" key="2">
    <source>
        <dbReference type="ARBA" id="ARBA00034694"/>
    </source>
</evidence>
<accession>A0A061S1S6</accession>
<name>A0A061S1S6_9CHLO</name>
<dbReference type="Gene3D" id="2.160.10.10">
    <property type="entry name" value="Hexapeptide repeat proteins"/>
    <property type="match status" value="1"/>
</dbReference>
<comment type="similarity">
    <text evidence="1">Belongs to the gamma-class carbonic anhydrase family.</text>
</comment>
<gene>
    <name evidence="3" type="ORF">TSPGSL018_19027</name>
</gene>
<dbReference type="EMBL" id="GBEZ01008673">
    <property type="protein sequence ID" value="JAC76880.1"/>
    <property type="molecule type" value="Transcribed_RNA"/>
</dbReference>